<dbReference type="EMBL" id="JBFXLU010000030">
    <property type="protein sequence ID" value="KAL2851498.1"/>
    <property type="molecule type" value="Genomic_DNA"/>
</dbReference>
<name>A0ABR4KGU0_9EURO</name>
<evidence type="ECO:0000256" key="5">
    <source>
        <dbReference type="SAM" id="MobiDB-lite"/>
    </source>
</evidence>
<feature type="compositionally biased region" description="Low complexity" evidence="5">
    <location>
        <begin position="79"/>
        <end position="93"/>
    </location>
</feature>
<protein>
    <recommendedName>
        <fullName evidence="6">Zn(2)-C6 fungal-type domain-containing protein</fullName>
    </recommendedName>
</protein>
<evidence type="ECO:0000256" key="4">
    <source>
        <dbReference type="ARBA" id="ARBA00023242"/>
    </source>
</evidence>
<dbReference type="InterPro" id="IPR001138">
    <property type="entry name" value="Zn2Cys6_DnaBD"/>
</dbReference>
<dbReference type="PROSITE" id="PS00463">
    <property type="entry name" value="ZN2_CY6_FUNGAL_1"/>
    <property type="match status" value="1"/>
</dbReference>
<feature type="domain" description="Zn(2)-C6 fungal-type" evidence="6">
    <location>
        <begin position="25"/>
        <end position="55"/>
    </location>
</feature>
<keyword evidence="3" id="KW-0804">Transcription</keyword>
<dbReference type="SMART" id="SM00066">
    <property type="entry name" value="GAL4"/>
    <property type="match status" value="1"/>
</dbReference>
<evidence type="ECO:0000259" key="6">
    <source>
        <dbReference type="PROSITE" id="PS50048"/>
    </source>
</evidence>
<dbReference type="PROSITE" id="PS50048">
    <property type="entry name" value="ZN2_CY6_FUNGAL_2"/>
    <property type="match status" value="1"/>
</dbReference>
<dbReference type="Proteomes" id="UP001610446">
    <property type="component" value="Unassembled WGS sequence"/>
</dbReference>
<dbReference type="Pfam" id="PF00172">
    <property type="entry name" value="Zn_clus"/>
    <property type="match status" value="1"/>
</dbReference>
<sequence>MEYEAIRPAVRSGKHRNTADSPQTACLRCRSQKLKCSRTRPKCDRCFRKGANCQYPLPPDRKELAAYRDYHKRKLHDGSQNSSSSDLQSPVLSIRCDPSTPPTTQPQVRR</sequence>
<accession>A0ABR4KGU0</accession>
<gene>
    <name evidence="7" type="ORF">BJY01DRAFT_116979</name>
</gene>
<keyword evidence="1" id="KW-0805">Transcription regulation</keyword>
<comment type="caution">
    <text evidence="7">The sequence shown here is derived from an EMBL/GenBank/DDBJ whole genome shotgun (WGS) entry which is preliminary data.</text>
</comment>
<proteinExistence type="predicted"/>
<keyword evidence="8" id="KW-1185">Reference proteome</keyword>
<evidence type="ECO:0000256" key="2">
    <source>
        <dbReference type="ARBA" id="ARBA00023125"/>
    </source>
</evidence>
<keyword evidence="2" id="KW-0238">DNA-binding</keyword>
<organism evidence="7 8">
    <name type="scientific">Aspergillus pseudoustus</name>
    <dbReference type="NCBI Taxonomy" id="1810923"/>
    <lineage>
        <taxon>Eukaryota</taxon>
        <taxon>Fungi</taxon>
        <taxon>Dikarya</taxon>
        <taxon>Ascomycota</taxon>
        <taxon>Pezizomycotina</taxon>
        <taxon>Eurotiomycetes</taxon>
        <taxon>Eurotiomycetidae</taxon>
        <taxon>Eurotiales</taxon>
        <taxon>Aspergillaceae</taxon>
        <taxon>Aspergillus</taxon>
        <taxon>Aspergillus subgen. Nidulantes</taxon>
    </lineage>
</organism>
<evidence type="ECO:0000313" key="8">
    <source>
        <dbReference type="Proteomes" id="UP001610446"/>
    </source>
</evidence>
<feature type="region of interest" description="Disordered" evidence="5">
    <location>
        <begin position="70"/>
        <end position="110"/>
    </location>
</feature>
<evidence type="ECO:0000256" key="3">
    <source>
        <dbReference type="ARBA" id="ARBA00023163"/>
    </source>
</evidence>
<reference evidence="7 8" key="1">
    <citation type="submission" date="2024-07" db="EMBL/GenBank/DDBJ databases">
        <title>Section-level genome sequencing and comparative genomics of Aspergillus sections Usti and Cavernicolus.</title>
        <authorList>
            <consortium name="Lawrence Berkeley National Laboratory"/>
            <person name="Nybo J.L."/>
            <person name="Vesth T.C."/>
            <person name="Theobald S."/>
            <person name="Frisvad J.C."/>
            <person name="Larsen T.O."/>
            <person name="Kjaerboelling I."/>
            <person name="Rothschild-Mancinelli K."/>
            <person name="Lyhne E.K."/>
            <person name="Kogle M.E."/>
            <person name="Barry K."/>
            <person name="Clum A."/>
            <person name="Na H."/>
            <person name="Ledsgaard L."/>
            <person name="Lin J."/>
            <person name="Lipzen A."/>
            <person name="Kuo A."/>
            <person name="Riley R."/>
            <person name="Mondo S."/>
            <person name="Labutti K."/>
            <person name="Haridas S."/>
            <person name="Pangalinan J."/>
            <person name="Salamov A.A."/>
            <person name="Simmons B.A."/>
            <person name="Magnuson J.K."/>
            <person name="Chen J."/>
            <person name="Drula E."/>
            <person name="Henrissat B."/>
            <person name="Wiebenga A."/>
            <person name="Lubbers R.J."/>
            <person name="Gomes A.C."/>
            <person name="Makela M.R."/>
            <person name="Stajich J."/>
            <person name="Grigoriev I.V."/>
            <person name="Mortensen U.H."/>
            <person name="De Vries R.P."/>
            <person name="Baker S.E."/>
            <person name="Andersen M.R."/>
        </authorList>
    </citation>
    <scope>NUCLEOTIDE SEQUENCE [LARGE SCALE GENOMIC DNA]</scope>
    <source>
        <strain evidence="7 8">CBS 123904</strain>
    </source>
</reference>
<dbReference type="SUPFAM" id="SSF57701">
    <property type="entry name" value="Zn2/Cys6 DNA-binding domain"/>
    <property type="match status" value="1"/>
</dbReference>
<keyword evidence="4" id="KW-0539">Nucleus</keyword>
<feature type="region of interest" description="Disordered" evidence="5">
    <location>
        <begin position="1"/>
        <end position="22"/>
    </location>
</feature>
<dbReference type="Gene3D" id="4.10.240.10">
    <property type="entry name" value="Zn(2)-C6 fungal-type DNA-binding domain"/>
    <property type="match status" value="1"/>
</dbReference>
<dbReference type="CDD" id="cd00067">
    <property type="entry name" value="GAL4"/>
    <property type="match status" value="1"/>
</dbReference>
<evidence type="ECO:0000313" key="7">
    <source>
        <dbReference type="EMBL" id="KAL2851498.1"/>
    </source>
</evidence>
<evidence type="ECO:0000256" key="1">
    <source>
        <dbReference type="ARBA" id="ARBA00023015"/>
    </source>
</evidence>
<dbReference type="InterPro" id="IPR036864">
    <property type="entry name" value="Zn2-C6_fun-type_DNA-bd_sf"/>
</dbReference>